<feature type="region of interest" description="Disordered" evidence="1">
    <location>
        <begin position="156"/>
        <end position="177"/>
    </location>
</feature>
<accession>A0A031JRV7</accession>
<evidence type="ECO:0000256" key="1">
    <source>
        <dbReference type="SAM" id="MobiDB-lite"/>
    </source>
</evidence>
<name>A0A031JRV7_9SPHN</name>
<evidence type="ECO:0000313" key="3">
    <source>
        <dbReference type="Proteomes" id="UP000024329"/>
    </source>
</evidence>
<sequence>MEHPNAFMNALLKQHDQLFADKRKRTTRITLACFDGAYEFQLLYAGMLEIEAKAGAGIGAVYGEVIRGIYHTGEDAIALPTEGAYRPVVLLEVIRQGLIGGNKSVVNGIDGEVSALRANALLERYLSPLEGGTLKEVWNMAAAILHAAFEGIVIEDEKPAPAPKNTSSAKRPEPDAV</sequence>
<evidence type="ECO:0000313" key="2">
    <source>
        <dbReference type="EMBL" id="EZP79528.1"/>
    </source>
</evidence>
<organism evidence="2 3">
    <name type="scientific">Novosphingobium resinovorum</name>
    <dbReference type="NCBI Taxonomy" id="158500"/>
    <lineage>
        <taxon>Bacteria</taxon>
        <taxon>Pseudomonadati</taxon>
        <taxon>Pseudomonadota</taxon>
        <taxon>Alphaproteobacteria</taxon>
        <taxon>Sphingomonadales</taxon>
        <taxon>Sphingomonadaceae</taxon>
        <taxon>Novosphingobium</taxon>
    </lineage>
</organism>
<comment type="caution">
    <text evidence="2">The sequence shown here is derived from an EMBL/GenBank/DDBJ whole genome shotgun (WGS) entry which is preliminary data.</text>
</comment>
<dbReference type="EMBL" id="JFYZ01000024">
    <property type="protein sequence ID" value="EZP79528.1"/>
    <property type="molecule type" value="Genomic_DNA"/>
</dbReference>
<dbReference type="PATRIC" id="fig|158500.4.peg.4036"/>
<protein>
    <submittedName>
        <fullName evidence="2">Uncharacterized protein</fullName>
    </submittedName>
</protein>
<proteinExistence type="predicted"/>
<dbReference type="AlphaFoldDB" id="A0A031JRV7"/>
<gene>
    <name evidence="2" type="ORF">BV97_03965</name>
</gene>
<dbReference type="Proteomes" id="UP000024329">
    <property type="component" value="Unassembled WGS sequence"/>
</dbReference>
<reference evidence="2 3" key="1">
    <citation type="submission" date="2014-03" db="EMBL/GenBank/DDBJ databases">
        <title>Whole genome sequence of Novosphingobium resinovorum KF1.</title>
        <authorList>
            <person name="Gan H.M."/>
            <person name="Gan H.Y."/>
            <person name="Chew T.H."/>
            <person name="Savka M.A."/>
        </authorList>
    </citation>
    <scope>NUCLEOTIDE SEQUENCE [LARGE SCALE GENOMIC DNA]</scope>
    <source>
        <strain evidence="2 3">KF1</strain>
    </source>
</reference>
<dbReference type="eggNOG" id="ENOG5032CKB">
    <property type="taxonomic scope" value="Bacteria"/>
</dbReference>